<protein>
    <submittedName>
        <fullName evidence="2">Uncharacterized protein</fullName>
    </submittedName>
</protein>
<accession>A0A645BHQ2</accession>
<proteinExistence type="predicted"/>
<evidence type="ECO:0000313" key="2">
    <source>
        <dbReference type="EMBL" id="MPM64905.1"/>
    </source>
</evidence>
<sequence length="173" mass="19100">MHGLLQEHHVFGEREGGIAQVVNPYLLAAQVKTHRIQLAGQRFFWFQQRPPGGGIADDKNAELISGFGSAIQAQRSKHGINIVQAQIVRLSGVLPKGEAFATLPKHVIQRNFPGMDGQNRPDKVEDQEEPQPFQQHITQESAVDHKAAPNNPPSTCIERVSEGRANHTQPRAT</sequence>
<gene>
    <name evidence="2" type="ORF">SDC9_111796</name>
</gene>
<reference evidence="2" key="1">
    <citation type="submission" date="2019-08" db="EMBL/GenBank/DDBJ databases">
        <authorList>
            <person name="Kucharzyk K."/>
            <person name="Murdoch R.W."/>
            <person name="Higgins S."/>
            <person name="Loffler F."/>
        </authorList>
    </citation>
    <scope>NUCLEOTIDE SEQUENCE</scope>
</reference>
<feature type="region of interest" description="Disordered" evidence="1">
    <location>
        <begin position="110"/>
        <end position="173"/>
    </location>
</feature>
<dbReference type="EMBL" id="VSSQ01020221">
    <property type="protein sequence ID" value="MPM64905.1"/>
    <property type="molecule type" value="Genomic_DNA"/>
</dbReference>
<name>A0A645BHQ2_9ZZZZ</name>
<organism evidence="2">
    <name type="scientific">bioreactor metagenome</name>
    <dbReference type="NCBI Taxonomy" id="1076179"/>
    <lineage>
        <taxon>unclassified sequences</taxon>
        <taxon>metagenomes</taxon>
        <taxon>ecological metagenomes</taxon>
    </lineage>
</organism>
<comment type="caution">
    <text evidence="2">The sequence shown here is derived from an EMBL/GenBank/DDBJ whole genome shotgun (WGS) entry which is preliminary data.</text>
</comment>
<feature type="compositionally biased region" description="Polar residues" evidence="1">
    <location>
        <begin position="132"/>
        <end position="141"/>
    </location>
</feature>
<evidence type="ECO:0000256" key="1">
    <source>
        <dbReference type="SAM" id="MobiDB-lite"/>
    </source>
</evidence>
<dbReference type="AlphaFoldDB" id="A0A645BHQ2"/>